<dbReference type="Gramene" id="ONIVA02G33350.1">
    <property type="protein sequence ID" value="ONIVA02G33350.1"/>
    <property type="gene ID" value="ONIVA02G33350"/>
</dbReference>
<name>A0A0E0GCB0_ORYNI</name>
<dbReference type="eggNOG" id="KOG1190">
    <property type="taxonomic scope" value="Eukaryota"/>
</dbReference>
<accession>A0A0E0GCB0</accession>
<proteinExistence type="predicted"/>
<keyword evidence="5" id="KW-1185">Reference proteome</keyword>
<reference evidence="4" key="2">
    <citation type="submission" date="2018-04" db="EMBL/GenBank/DDBJ databases">
        <title>OnivRS2 (Oryza nivara Reference Sequence Version 2).</title>
        <authorList>
            <person name="Zhang J."/>
            <person name="Kudrna D."/>
            <person name="Lee S."/>
            <person name="Talag J."/>
            <person name="Rajasekar S."/>
            <person name="Welchert J."/>
            <person name="Hsing Y.-I."/>
            <person name="Wing R.A."/>
        </authorList>
    </citation>
    <scope>NUCLEOTIDE SEQUENCE [LARGE SCALE GENOMIC DNA]</scope>
    <source>
        <strain evidence="4">SL10</strain>
    </source>
</reference>
<dbReference type="HOGENOM" id="CLU_011184_3_0_1"/>
<evidence type="ECO:0000313" key="4">
    <source>
        <dbReference type="EnsemblPlants" id="ONIVA02G33350.1"/>
    </source>
</evidence>
<dbReference type="SUPFAM" id="SSF54928">
    <property type="entry name" value="RNA-binding domain, RBD"/>
    <property type="match status" value="2"/>
</dbReference>
<dbReference type="CDD" id="cd12422">
    <property type="entry name" value="RRM2_PTBP1_hnRNPL_like"/>
    <property type="match status" value="2"/>
</dbReference>
<dbReference type="GO" id="GO:0003723">
    <property type="term" value="F:RNA binding"/>
    <property type="evidence" value="ECO:0007669"/>
    <property type="project" value="UniProtKB-KW"/>
</dbReference>
<reference evidence="4" key="1">
    <citation type="submission" date="2015-04" db="UniProtKB">
        <authorList>
            <consortium name="EnsemblPlants"/>
        </authorList>
    </citation>
    <scope>IDENTIFICATION</scope>
    <source>
        <strain evidence="4">SL10</strain>
    </source>
</reference>
<dbReference type="PANTHER" id="PTHR15592">
    <property type="entry name" value="MATRIN 3/NUCLEAR PROTEIN 220-RELATED"/>
    <property type="match status" value="1"/>
</dbReference>
<dbReference type="Proteomes" id="UP000006591">
    <property type="component" value="Chromosome 2"/>
</dbReference>
<dbReference type="AlphaFoldDB" id="A0A0E0GCB0"/>
<evidence type="ECO:0000259" key="3">
    <source>
        <dbReference type="Pfam" id="PF11835"/>
    </source>
</evidence>
<dbReference type="Pfam" id="PF11835">
    <property type="entry name" value="RRM_8"/>
    <property type="match status" value="2"/>
</dbReference>
<dbReference type="InterPro" id="IPR035979">
    <property type="entry name" value="RBD_domain_sf"/>
</dbReference>
<dbReference type="STRING" id="4536.A0A0E0GCB0"/>
<keyword evidence="1" id="KW-0677">Repeat</keyword>
<evidence type="ECO:0000313" key="5">
    <source>
        <dbReference type="Proteomes" id="UP000006591"/>
    </source>
</evidence>
<sequence length="1032" mass="114052">MKWESAGGQRNCQQLGGGVFGGDAHHLFDEMSTCARGDSAAVLRVTVSQIIYPVTYEVLHQVYDTYGAVAVQVLAVSTWQVKALVSFMSSHDAERARSATHGRDIYDGGCLLDVQHVQMFPGDGATATHTTCLTMVPSSATARPAAKSIAAALERVFPATTASSVPSITSAAMVTSTIPLFLLNFVSLNTYILEWIAIYRWHLCERFGVIVLVRDNMVSEQPIRGVSGVEMKWESTGGQRNCQQLGGGVFGGDAHHLFDEMSTCARGDSAAVLRVTVSQIIYPVTYEVLHQVYDTYGAVAVQVLAVSTWQVKALVSFMSSHDAERARSATHGRDIYDGGCLLDVQHVQMFPGDGATATHTTCLTMVPSSATARPAAKSTAATPERVFPATTASSVPSITSAAMVTSVPFSETKKAETDMDKVVENLDRTIQDLCTKIDRMLEAFRHTKVDLSLSKDSTRDVAALSANTDPTSIALEVSTEAGSTNHVDTAKLGMGTTIECSMKCENQLADDDGGKDMAKEEWMELMEVDTKFTTMYLCFRDPLLIINAIPPRNWSWCLSRDYFGVVGLSFVSLKLEVLYGCFDRSSEYAASPPLVPPWRAAIPWNKAEMTSGSRPLPWPDPQLCQGSGGVVVKLLQPWPPLIQTSVQAEIETLNLYGESHQVSLNYSVAQFMSRTINSTEGLLQNLIVGWCIWYEICLSGAFRKAYQHTHHSTYGWAYGDHELFLLLMLISYLSPDAWCDCLFSGANVDGNCTCKSHERRTHRHAQCYTIPISFQVQSNNNDVLDDTSWTQFGSNNGEAFRVSTRKLVNLQPWPPPSQWRSEVFSLCAAGGQGLNFSWKCISEGKLMLWTNVKVIRREYTNKVLWLSVANSWDLIWAVLQQLLCTSELILQWNNQHGQTHELLLQREQLKLGAVHLSLEASTFSKNSRGIELVKCSERCLICLDCDDNIVLHTWAYRVVKLVAARLVGDQGKTIQFLAIWEFANKEVALIQTKKHMHVSQSTDLNICMLHLGSHGVYADSSGEEGVKAWWLR</sequence>
<feature type="domain" description="PTBP1-like RNA recognition motif 2" evidence="3">
    <location>
        <begin position="31"/>
        <end position="119"/>
    </location>
</feature>
<evidence type="ECO:0000256" key="1">
    <source>
        <dbReference type="ARBA" id="ARBA00022737"/>
    </source>
</evidence>
<dbReference type="EnsemblPlants" id="ONIVA02G33350.1">
    <property type="protein sequence ID" value="ONIVA02G33350.1"/>
    <property type="gene ID" value="ONIVA02G33350"/>
</dbReference>
<protein>
    <recommendedName>
        <fullName evidence="3">PTBP1-like RNA recognition motif 2 domain-containing protein</fullName>
    </recommendedName>
</protein>
<keyword evidence="2" id="KW-0694">RNA-binding</keyword>
<dbReference type="OMA" id="SWKCISE"/>
<organism evidence="4">
    <name type="scientific">Oryza nivara</name>
    <name type="common">Indian wild rice</name>
    <name type="synonym">Oryza sativa f. spontanea</name>
    <dbReference type="NCBI Taxonomy" id="4536"/>
    <lineage>
        <taxon>Eukaryota</taxon>
        <taxon>Viridiplantae</taxon>
        <taxon>Streptophyta</taxon>
        <taxon>Embryophyta</taxon>
        <taxon>Tracheophyta</taxon>
        <taxon>Spermatophyta</taxon>
        <taxon>Magnoliopsida</taxon>
        <taxon>Liliopsida</taxon>
        <taxon>Poales</taxon>
        <taxon>Poaceae</taxon>
        <taxon>BOP clade</taxon>
        <taxon>Oryzoideae</taxon>
        <taxon>Oryzeae</taxon>
        <taxon>Oryzinae</taxon>
        <taxon>Oryza</taxon>
    </lineage>
</organism>
<dbReference type="InterPro" id="IPR021790">
    <property type="entry name" value="PTBP1-like_RRM2"/>
</dbReference>
<feature type="domain" description="PTBP1-like RNA recognition motif 2" evidence="3">
    <location>
        <begin position="261"/>
        <end position="349"/>
    </location>
</feature>
<dbReference type="Gene3D" id="3.30.70.330">
    <property type="match status" value="2"/>
</dbReference>
<evidence type="ECO:0000256" key="2">
    <source>
        <dbReference type="ARBA" id="ARBA00022884"/>
    </source>
</evidence>
<dbReference type="InterPro" id="IPR012677">
    <property type="entry name" value="Nucleotide-bd_a/b_plait_sf"/>
</dbReference>